<dbReference type="InterPro" id="IPR023213">
    <property type="entry name" value="CAT-like_dom_sf"/>
</dbReference>
<dbReference type="Pfam" id="PF02458">
    <property type="entry name" value="Transferase"/>
    <property type="match status" value="1"/>
</dbReference>
<protein>
    <submittedName>
        <fullName evidence="1">Uncharacterized protein</fullName>
    </submittedName>
</protein>
<sequence length="269" mass="30237">MDTGYASHPISCHDLIFQSVVTYGFVVDGHLHRLRLKNSLERLIVVHQWNILGSRIGKGPQGVFEYRVPSAFNDEVEPFTFDSQVLSTPLSDHFRIPNATADPAIFTPSSATIFQPLAHLRRDCLSEYESSSQPILHLQIIQFADEKTAVGLTVPRCFCDVWGMKKILSAWSSILASGEITANIPVLVEDTMILEKLQPEIASQIRNHFHPTQLPADTSADEERENIPRWLFMPAETLAKLTRECKAELGSESDKVNETDVLLAWWAKV</sequence>
<evidence type="ECO:0000313" key="2">
    <source>
        <dbReference type="Proteomes" id="UP000623467"/>
    </source>
</evidence>
<dbReference type="Gene3D" id="3.30.559.10">
    <property type="entry name" value="Chloramphenicol acetyltransferase-like domain"/>
    <property type="match status" value="1"/>
</dbReference>
<reference evidence="1" key="1">
    <citation type="submission" date="2020-05" db="EMBL/GenBank/DDBJ databases">
        <title>Mycena genomes resolve the evolution of fungal bioluminescence.</title>
        <authorList>
            <person name="Tsai I.J."/>
        </authorList>
    </citation>
    <scope>NUCLEOTIDE SEQUENCE</scope>
    <source>
        <strain evidence="1">160909Yilan</strain>
    </source>
</reference>
<proteinExistence type="predicted"/>
<organism evidence="1 2">
    <name type="scientific">Mycena sanguinolenta</name>
    <dbReference type="NCBI Taxonomy" id="230812"/>
    <lineage>
        <taxon>Eukaryota</taxon>
        <taxon>Fungi</taxon>
        <taxon>Dikarya</taxon>
        <taxon>Basidiomycota</taxon>
        <taxon>Agaricomycotina</taxon>
        <taxon>Agaricomycetes</taxon>
        <taxon>Agaricomycetidae</taxon>
        <taxon>Agaricales</taxon>
        <taxon>Marasmiineae</taxon>
        <taxon>Mycenaceae</taxon>
        <taxon>Mycena</taxon>
    </lineage>
</organism>
<evidence type="ECO:0000313" key="1">
    <source>
        <dbReference type="EMBL" id="KAF7339440.1"/>
    </source>
</evidence>
<dbReference type="AlphaFoldDB" id="A0A8H6XFI2"/>
<comment type="caution">
    <text evidence="1">The sequence shown here is derived from an EMBL/GenBank/DDBJ whole genome shotgun (WGS) entry which is preliminary data.</text>
</comment>
<dbReference type="Proteomes" id="UP000623467">
    <property type="component" value="Unassembled WGS sequence"/>
</dbReference>
<keyword evidence="2" id="KW-1185">Reference proteome</keyword>
<accession>A0A8H6XFI2</accession>
<dbReference type="EMBL" id="JACAZH010000031">
    <property type="protein sequence ID" value="KAF7339440.1"/>
    <property type="molecule type" value="Genomic_DNA"/>
</dbReference>
<name>A0A8H6XFI2_9AGAR</name>
<dbReference type="OrthoDB" id="3007771at2759"/>
<gene>
    <name evidence="1" type="ORF">MSAN_02158200</name>
</gene>